<dbReference type="InterPro" id="IPR010982">
    <property type="entry name" value="Lambda_DNA-bd_dom_sf"/>
</dbReference>
<reference evidence="8" key="1">
    <citation type="journal article" date="2019" name="Int. J. Syst. Evol. Microbiol.">
        <title>The Global Catalogue of Microorganisms (GCM) 10K type strain sequencing project: providing services to taxonomists for standard genome sequencing and annotation.</title>
        <authorList>
            <consortium name="The Broad Institute Genomics Platform"/>
            <consortium name="The Broad Institute Genome Sequencing Center for Infectious Disease"/>
            <person name="Wu L."/>
            <person name="Ma J."/>
        </authorList>
    </citation>
    <scope>NUCLEOTIDE SEQUENCE [LARGE SCALE GENOMIC DNA]</scope>
    <source>
        <strain evidence="8">CGMCC 4.7466</strain>
    </source>
</reference>
<feature type="transmembrane region" description="Helical" evidence="5">
    <location>
        <begin position="191"/>
        <end position="213"/>
    </location>
</feature>
<evidence type="ECO:0000313" key="7">
    <source>
        <dbReference type="EMBL" id="MFC4870785.1"/>
    </source>
</evidence>
<feature type="transmembrane region" description="Helical" evidence="5">
    <location>
        <begin position="122"/>
        <end position="143"/>
    </location>
</feature>
<protein>
    <submittedName>
        <fullName evidence="7">Serine hydrolase</fullName>
    </submittedName>
</protein>
<dbReference type="InterPro" id="IPR050789">
    <property type="entry name" value="Diverse_Enzym_Activities"/>
</dbReference>
<dbReference type="InterPro" id="IPR001387">
    <property type="entry name" value="Cro/C1-type_HTH"/>
</dbReference>
<keyword evidence="7" id="KW-0378">Hydrolase</keyword>
<dbReference type="GO" id="GO:0016787">
    <property type="term" value="F:hydrolase activity"/>
    <property type="evidence" value="ECO:0007669"/>
    <property type="project" value="UniProtKB-KW"/>
</dbReference>
<dbReference type="InterPro" id="IPR001466">
    <property type="entry name" value="Beta-lactam-related"/>
</dbReference>
<sequence length="588" mass="66717">MEKNNIAKNLIYQRKIKGFSQEKLAGVTGVNVRTIQRIEKGEVSPHLETVQLLAEGLGVPVTELMVLENPKNENLQMKWLLLMHGLPILGLAIPFFNILSAVFLWIHKREDNPIYDKHGRAIINFQITITILFALAFIALFTIEGYGFLFFISVIPFSVIVIFANIIYVVKAQKCYYPLSIRFLARKNSPVINGLSVVIVLFALGTGGCHTLPDDNITRLDGSIITKDALTIKIRQLVEDANVHGLAVTVFENNRIAYQKIFGYKDYGKKSILADSTNIYGASFSKALFSVLVMKLVEEKVIDLDTPLASYLPKQIYEYKPVTRWHDDFSDLKDDSLYHKITARMCLAHTSGFPNWRWFEPDHKLRVKFEPGSRYSYSGEGLVYLQVVLEKMLGKGIEELAGEKIFQPLGMHRTSYQWKEAFTEDFAYGHTVSGELYPKDTDNEPRSASTLETTAGDYGKFLEAVLQSQVINNASWNEIFTPQIRIRSVKQFGPLAEKDSTLNDSVQLSYGLGWGLLHTPFGRAAFKEGHGDGFQHYSIVFLEAKKGVMIMSNSDNGESIFKELLEVAIRDIYTPWEWENYIPYNLEL</sequence>
<comment type="caution">
    <text evidence="7">The sequence shown here is derived from an EMBL/GenBank/DDBJ whole genome shotgun (WGS) entry which is preliminary data.</text>
</comment>
<accession>A0ABV9SXK3</accession>
<dbReference type="SUPFAM" id="SSF56601">
    <property type="entry name" value="beta-lactamase/transpeptidase-like"/>
    <property type="match status" value="1"/>
</dbReference>
<feature type="domain" description="HTH cro/C1-type" evidence="6">
    <location>
        <begin position="10"/>
        <end position="64"/>
    </location>
</feature>
<organism evidence="7 8">
    <name type="scientific">Negadavirga shengliensis</name>
    <dbReference type="NCBI Taxonomy" id="1389218"/>
    <lineage>
        <taxon>Bacteria</taxon>
        <taxon>Pseudomonadati</taxon>
        <taxon>Bacteroidota</taxon>
        <taxon>Cytophagia</taxon>
        <taxon>Cytophagales</taxon>
        <taxon>Cyclobacteriaceae</taxon>
        <taxon>Negadavirga</taxon>
    </lineage>
</organism>
<dbReference type="PROSITE" id="PS50943">
    <property type="entry name" value="HTH_CROC1"/>
    <property type="match status" value="1"/>
</dbReference>
<dbReference type="Pfam" id="PF01381">
    <property type="entry name" value="HTH_3"/>
    <property type="match status" value="1"/>
</dbReference>
<dbReference type="CDD" id="cd00093">
    <property type="entry name" value="HTH_XRE"/>
    <property type="match status" value="1"/>
</dbReference>
<evidence type="ECO:0000256" key="4">
    <source>
        <dbReference type="ARBA" id="ARBA00023136"/>
    </source>
</evidence>
<dbReference type="PANTHER" id="PTHR43283:SF18">
    <property type="match status" value="1"/>
</dbReference>
<evidence type="ECO:0000256" key="3">
    <source>
        <dbReference type="ARBA" id="ARBA00022989"/>
    </source>
</evidence>
<gene>
    <name evidence="7" type="ORF">ACFPFU_03745</name>
</gene>
<dbReference type="InterPro" id="IPR019109">
    <property type="entry name" value="MamF_MmsF"/>
</dbReference>
<feature type="transmembrane region" description="Helical" evidence="5">
    <location>
        <begin position="149"/>
        <end position="170"/>
    </location>
</feature>
<dbReference type="Pfam" id="PF09685">
    <property type="entry name" value="MamF_MmsF"/>
    <property type="match status" value="1"/>
</dbReference>
<keyword evidence="3 5" id="KW-1133">Transmembrane helix</keyword>
<proteinExistence type="predicted"/>
<dbReference type="Gene3D" id="3.40.710.10">
    <property type="entry name" value="DD-peptidase/beta-lactamase superfamily"/>
    <property type="match status" value="1"/>
</dbReference>
<dbReference type="Gene3D" id="1.10.260.40">
    <property type="entry name" value="lambda repressor-like DNA-binding domains"/>
    <property type="match status" value="1"/>
</dbReference>
<comment type="subcellular location">
    <subcellularLocation>
        <location evidence="1">Membrane</location>
        <topology evidence="1">Multi-pass membrane protein</topology>
    </subcellularLocation>
</comment>
<keyword evidence="4 5" id="KW-0472">Membrane</keyword>
<dbReference type="RefSeq" id="WP_377061651.1">
    <property type="nucleotide sequence ID" value="NZ_JBHSJJ010000002.1"/>
</dbReference>
<evidence type="ECO:0000259" key="6">
    <source>
        <dbReference type="PROSITE" id="PS50943"/>
    </source>
</evidence>
<evidence type="ECO:0000256" key="1">
    <source>
        <dbReference type="ARBA" id="ARBA00004141"/>
    </source>
</evidence>
<keyword evidence="2 5" id="KW-0812">Transmembrane</keyword>
<keyword evidence="8" id="KW-1185">Reference proteome</keyword>
<feature type="transmembrane region" description="Helical" evidence="5">
    <location>
        <begin position="79"/>
        <end position="106"/>
    </location>
</feature>
<dbReference type="Pfam" id="PF00144">
    <property type="entry name" value="Beta-lactamase"/>
    <property type="match status" value="1"/>
</dbReference>
<dbReference type="PANTHER" id="PTHR43283">
    <property type="entry name" value="BETA-LACTAMASE-RELATED"/>
    <property type="match status" value="1"/>
</dbReference>
<dbReference type="InterPro" id="IPR012338">
    <property type="entry name" value="Beta-lactam/transpept-like"/>
</dbReference>
<name>A0ABV9SXK3_9BACT</name>
<evidence type="ECO:0000256" key="5">
    <source>
        <dbReference type="SAM" id="Phobius"/>
    </source>
</evidence>
<dbReference type="EMBL" id="JBHSJJ010000002">
    <property type="protein sequence ID" value="MFC4870785.1"/>
    <property type="molecule type" value="Genomic_DNA"/>
</dbReference>
<dbReference type="SUPFAM" id="SSF47413">
    <property type="entry name" value="lambda repressor-like DNA-binding domains"/>
    <property type="match status" value="1"/>
</dbReference>
<dbReference type="SMART" id="SM00530">
    <property type="entry name" value="HTH_XRE"/>
    <property type="match status" value="1"/>
</dbReference>
<dbReference type="Proteomes" id="UP001595818">
    <property type="component" value="Unassembled WGS sequence"/>
</dbReference>
<evidence type="ECO:0000313" key="8">
    <source>
        <dbReference type="Proteomes" id="UP001595818"/>
    </source>
</evidence>
<evidence type="ECO:0000256" key="2">
    <source>
        <dbReference type="ARBA" id="ARBA00022692"/>
    </source>
</evidence>